<gene>
    <name evidence="2" type="ORF">IC234_20695</name>
</gene>
<feature type="compositionally biased region" description="Polar residues" evidence="1">
    <location>
        <begin position="383"/>
        <end position="395"/>
    </location>
</feature>
<feature type="compositionally biased region" description="Polar residues" evidence="1">
    <location>
        <begin position="243"/>
        <end position="257"/>
    </location>
</feature>
<feature type="compositionally biased region" description="Polar residues" evidence="1">
    <location>
        <begin position="404"/>
        <end position="416"/>
    </location>
</feature>
<feature type="compositionally biased region" description="Basic and acidic residues" evidence="1">
    <location>
        <begin position="185"/>
        <end position="200"/>
    </location>
</feature>
<protein>
    <submittedName>
        <fullName evidence="2">Uncharacterized protein</fullName>
    </submittedName>
</protein>
<feature type="compositionally biased region" description="Low complexity" evidence="1">
    <location>
        <begin position="207"/>
        <end position="218"/>
    </location>
</feature>
<dbReference type="Proteomes" id="UP000606003">
    <property type="component" value="Unassembled WGS sequence"/>
</dbReference>
<organism evidence="2 3">
    <name type="scientific">Hymenobacter armeniacus</name>
    <dbReference type="NCBI Taxonomy" id="2771358"/>
    <lineage>
        <taxon>Bacteria</taxon>
        <taxon>Pseudomonadati</taxon>
        <taxon>Bacteroidota</taxon>
        <taxon>Cytophagia</taxon>
        <taxon>Cytophagales</taxon>
        <taxon>Hymenobacteraceae</taxon>
        <taxon>Hymenobacter</taxon>
    </lineage>
</organism>
<dbReference type="RefSeq" id="WP_190928505.1">
    <property type="nucleotide sequence ID" value="NZ_JACXAC010000008.1"/>
</dbReference>
<comment type="caution">
    <text evidence="2">The sequence shown here is derived from an EMBL/GenBank/DDBJ whole genome shotgun (WGS) entry which is preliminary data.</text>
</comment>
<reference evidence="2 3" key="1">
    <citation type="submission" date="2020-09" db="EMBL/GenBank/DDBJ databases">
        <authorList>
            <person name="Kim M.K."/>
        </authorList>
    </citation>
    <scope>NUCLEOTIDE SEQUENCE [LARGE SCALE GENOMIC DNA]</scope>
    <source>
        <strain evidence="2 3">BT189</strain>
    </source>
</reference>
<feature type="compositionally biased region" description="Polar residues" evidence="1">
    <location>
        <begin position="1"/>
        <end position="15"/>
    </location>
</feature>
<evidence type="ECO:0000313" key="3">
    <source>
        <dbReference type="Proteomes" id="UP000606003"/>
    </source>
</evidence>
<dbReference type="EMBL" id="JACXAC010000008">
    <property type="protein sequence ID" value="MBD2724559.1"/>
    <property type="molecule type" value="Genomic_DNA"/>
</dbReference>
<sequence>MENEALNLNTESNDIAGNRIDGPIGNTAARHTAPGAGVGIPGGPPHTGTPNPGTPDISSPGAPASSESLADAETGVGQGAVEANPRPQENKEADPADLTPGDTYGGNFSNSTQDSYRDQARRDNQDSDPNRGEFGVQSQQGTTHGGFGNQFREGITEHQGPADAQYYGEGNVRPGSGDLNAYRTYDGRDERPDTRSEYGFERGPVLASASGGPAASSGQVRGGEYAGPNGDNRNQPDRADANSARQVDNGSAQSPTDTGFAPDYGHTSLRGTAGSSTQPTGEHRNQTEDYLPTPGGTDKQGRPDAHNPSYAAHAPAAADDRGERPASSLGYADRGREQPRQTPDFATGDDRNGYVQEQANRGDASQGVGSRGGSYNDAYDDSQPGSNAGSPAQGEQRSEDRAQNYGQQARQENRSGQGDDEAADHGAPRRNAGRDGEADE</sequence>
<feature type="compositionally biased region" description="Polar residues" evidence="1">
    <location>
        <begin position="269"/>
        <end position="280"/>
    </location>
</feature>
<keyword evidence="3" id="KW-1185">Reference proteome</keyword>
<evidence type="ECO:0000256" key="1">
    <source>
        <dbReference type="SAM" id="MobiDB-lite"/>
    </source>
</evidence>
<feature type="compositionally biased region" description="Basic and acidic residues" evidence="1">
    <location>
        <begin position="423"/>
        <end position="440"/>
    </location>
</feature>
<proteinExistence type="predicted"/>
<feature type="compositionally biased region" description="Low complexity" evidence="1">
    <location>
        <begin position="46"/>
        <end position="55"/>
    </location>
</feature>
<feature type="region of interest" description="Disordered" evidence="1">
    <location>
        <begin position="1"/>
        <end position="440"/>
    </location>
</feature>
<name>A0ABR8K1R6_9BACT</name>
<feature type="compositionally biased region" description="Basic and acidic residues" evidence="1">
    <location>
        <begin position="115"/>
        <end position="131"/>
    </location>
</feature>
<evidence type="ECO:0000313" key="2">
    <source>
        <dbReference type="EMBL" id="MBD2724559.1"/>
    </source>
</evidence>
<accession>A0ABR8K1R6</accession>
<feature type="compositionally biased region" description="Low complexity" evidence="1">
    <location>
        <begin position="306"/>
        <end position="317"/>
    </location>
</feature>